<dbReference type="SUPFAM" id="SSF52172">
    <property type="entry name" value="CheY-like"/>
    <property type="match status" value="1"/>
</dbReference>
<dbReference type="InterPro" id="IPR052020">
    <property type="entry name" value="Cyclic_di-GMP/3'3'-cGAMP_PDE"/>
</dbReference>
<dbReference type="OrthoDB" id="9774747at2"/>
<dbReference type="STRING" id="459349.CLOAM0041"/>
<dbReference type="CDD" id="cd00077">
    <property type="entry name" value="HDc"/>
    <property type="match status" value="1"/>
</dbReference>
<dbReference type="EMBL" id="CU466930">
    <property type="protein sequence ID" value="CAO79959.1"/>
    <property type="molecule type" value="Genomic_DNA"/>
</dbReference>
<dbReference type="SMART" id="SM00471">
    <property type="entry name" value="HDc"/>
    <property type="match status" value="1"/>
</dbReference>
<dbReference type="InterPro" id="IPR037522">
    <property type="entry name" value="HD_GYP_dom"/>
</dbReference>
<feature type="domain" description="HD-GYP" evidence="3">
    <location>
        <begin position="156"/>
        <end position="351"/>
    </location>
</feature>
<dbReference type="PANTHER" id="PTHR45228">
    <property type="entry name" value="CYCLIC DI-GMP PHOSPHODIESTERASE TM_0186-RELATED"/>
    <property type="match status" value="1"/>
</dbReference>
<evidence type="ECO:0000313" key="5">
    <source>
        <dbReference type="Proteomes" id="UP000002019"/>
    </source>
</evidence>
<dbReference type="RefSeq" id="WP_015423820.1">
    <property type="nucleotide sequence ID" value="NC_020449.1"/>
</dbReference>
<dbReference type="Pfam" id="PF13487">
    <property type="entry name" value="HD_5"/>
    <property type="match status" value="1"/>
</dbReference>
<dbReference type="InterPro" id="IPR003607">
    <property type="entry name" value="HD/PDEase_dom"/>
</dbReference>
<evidence type="ECO:0000259" key="3">
    <source>
        <dbReference type="PROSITE" id="PS51832"/>
    </source>
</evidence>
<feature type="domain" description="Response regulatory" evidence="2">
    <location>
        <begin position="7"/>
        <end position="122"/>
    </location>
</feature>
<dbReference type="Gene3D" id="1.10.3210.10">
    <property type="entry name" value="Hypothetical protein af1432"/>
    <property type="match status" value="1"/>
</dbReference>
<dbReference type="Gene3D" id="3.40.50.2300">
    <property type="match status" value="1"/>
</dbReference>
<dbReference type="NCBIfam" id="TIGR00277">
    <property type="entry name" value="HDIG"/>
    <property type="match status" value="1"/>
</dbReference>
<dbReference type="InterPro" id="IPR006675">
    <property type="entry name" value="HDIG_dom"/>
</dbReference>
<dbReference type="PROSITE" id="PS51832">
    <property type="entry name" value="HD_GYP"/>
    <property type="match status" value="1"/>
</dbReference>
<dbReference type="GO" id="GO:0000160">
    <property type="term" value="P:phosphorelay signal transduction system"/>
    <property type="evidence" value="ECO:0007669"/>
    <property type="project" value="InterPro"/>
</dbReference>
<dbReference type="InterPro" id="IPR011006">
    <property type="entry name" value="CheY-like_superfamily"/>
</dbReference>
<gene>
    <name evidence="4" type="ordered locus">CLOAM0041</name>
</gene>
<dbReference type="Proteomes" id="UP000002019">
    <property type="component" value="Chromosome"/>
</dbReference>
<name>B0VIH0_CLOAI</name>
<dbReference type="PANTHER" id="PTHR45228:SF4">
    <property type="entry name" value="LIPOPROTEIN"/>
    <property type="match status" value="1"/>
</dbReference>
<keyword evidence="1" id="KW-0597">Phosphoprotein</keyword>
<keyword evidence="5" id="KW-1185">Reference proteome</keyword>
<evidence type="ECO:0000259" key="2">
    <source>
        <dbReference type="PROSITE" id="PS50110"/>
    </source>
</evidence>
<feature type="modified residue" description="4-aspartylphosphate" evidence="1">
    <location>
        <position position="57"/>
    </location>
</feature>
<reference evidence="4 5" key="1">
    <citation type="journal article" date="2008" name="J. Bacteriol.">
        <title>'Candidatus Cloacamonas acidaminovorans': genome sequence reconstruction provides a first glimpse of a new bacterial division.</title>
        <authorList>
            <person name="Pelletier E."/>
            <person name="Kreimeyer A."/>
            <person name="Bocs S."/>
            <person name="Rouy Z."/>
            <person name="Gyapay G."/>
            <person name="Chouari R."/>
            <person name="Riviere D."/>
            <person name="Ganesan A."/>
            <person name="Daegelen P."/>
            <person name="Sghir A."/>
            <person name="Cohen G.N."/>
            <person name="Medigue C."/>
            <person name="Weissenbach J."/>
            <person name="Le Paslier D."/>
        </authorList>
    </citation>
    <scope>NUCLEOTIDE SEQUENCE [LARGE SCALE GENOMIC DNA]</scope>
    <source>
        <strain evidence="5">Evry</strain>
    </source>
</reference>
<sequence>MDNLKKQILIVDDDLAILDCIRMSLQKDFPCRITACSDSREALELLESNIFNVIISDIGMPNLSGFQLLEYINKLNPNIPVILITGEVDTEKIRSAVQLGAFDILHKPFELSDLHISVKQALQKNSLLLQNEMYRLNLEELVEKRTKELYIAQCQLEKNYLNTIHAMVNAMEANDVYIRGHSERVTVLSIMLGKIIGLDAEDLKLLRIGAILHDLGKIGIYDTLLNKKGSLTSSEYEMVKQHPVIGAKIIRPIGLPTPVYEIILQHHEWFNGKGYPYGLTGNQISPLARIVTIADAYDAMTSKRAYRENLDAKSARQEVINKAGIQFDPDYGKVFFDNYSHIVEPVSDSPAIQNLLFDML</sequence>
<dbReference type="SUPFAM" id="SSF109604">
    <property type="entry name" value="HD-domain/PDEase-like"/>
    <property type="match status" value="1"/>
</dbReference>
<accession>B0VIH0</accession>
<evidence type="ECO:0000313" key="4">
    <source>
        <dbReference type="EMBL" id="CAO79959.1"/>
    </source>
</evidence>
<protein>
    <submittedName>
        <fullName evidence="4">Response regulator</fullName>
    </submittedName>
</protein>
<dbReference type="HOGENOM" id="CLU_000445_92_10_0"/>
<dbReference type="InterPro" id="IPR001789">
    <property type="entry name" value="Sig_transdc_resp-reg_receiver"/>
</dbReference>
<dbReference type="Pfam" id="PF00072">
    <property type="entry name" value="Response_reg"/>
    <property type="match status" value="1"/>
</dbReference>
<proteinExistence type="predicted"/>
<dbReference type="PROSITE" id="PS50110">
    <property type="entry name" value="RESPONSE_REGULATORY"/>
    <property type="match status" value="1"/>
</dbReference>
<dbReference type="KEGG" id="caci:CLOAM0041"/>
<dbReference type="eggNOG" id="COG3437">
    <property type="taxonomic scope" value="Bacteria"/>
</dbReference>
<evidence type="ECO:0000256" key="1">
    <source>
        <dbReference type="PROSITE-ProRule" id="PRU00169"/>
    </source>
</evidence>
<dbReference type="AlphaFoldDB" id="B0VIH0"/>
<dbReference type="SMART" id="SM00448">
    <property type="entry name" value="REC"/>
    <property type="match status" value="1"/>
</dbReference>
<organism evidence="4 5">
    <name type="scientific">Cloacimonas acidaminovorans (strain Evry)</name>
    <dbReference type="NCBI Taxonomy" id="459349"/>
    <lineage>
        <taxon>Bacteria</taxon>
        <taxon>Pseudomonadati</taxon>
        <taxon>Candidatus Cloacimonadota</taxon>
        <taxon>Candidatus Cloacimonadia</taxon>
        <taxon>Candidatus Cloacimonadales</taxon>
        <taxon>Candidatus Cloacimonadaceae</taxon>
        <taxon>Candidatus Cloacimonas</taxon>
    </lineage>
</organism>